<proteinExistence type="predicted"/>
<protein>
    <submittedName>
        <fullName evidence="1">Uncharacterized protein</fullName>
    </submittedName>
</protein>
<dbReference type="AlphaFoldDB" id="A0AAE0ZT04"/>
<gene>
    <name evidence="1" type="ORF">RRG08_049422</name>
</gene>
<dbReference type="Proteomes" id="UP001283361">
    <property type="component" value="Unassembled WGS sequence"/>
</dbReference>
<dbReference type="EMBL" id="JAWDGP010003406">
    <property type="protein sequence ID" value="KAK3774486.1"/>
    <property type="molecule type" value="Genomic_DNA"/>
</dbReference>
<organism evidence="1 2">
    <name type="scientific">Elysia crispata</name>
    <name type="common">lettuce slug</name>
    <dbReference type="NCBI Taxonomy" id="231223"/>
    <lineage>
        <taxon>Eukaryota</taxon>
        <taxon>Metazoa</taxon>
        <taxon>Spiralia</taxon>
        <taxon>Lophotrochozoa</taxon>
        <taxon>Mollusca</taxon>
        <taxon>Gastropoda</taxon>
        <taxon>Heterobranchia</taxon>
        <taxon>Euthyneura</taxon>
        <taxon>Panpulmonata</taxon>
        <taxon>Sacoglossa</taxon>
        <taxon>Placobranchoidea</taxon>
        <taxon>Plakobranchidae</taxon>
        <taxon>Elysia</taxon>
    </lineage>
</organism>
<keyword evidence="2" id="KW-1185">Reference proteome</keyword>
<sequence>MLGIVQRIQITTVKENLDSVTFSDDNGIPTPPDLITPRAHCPGLHDQLYSVAHIELGEGHKRTLKSTNEWIAMVEVYGFQEHFEVNLMCRKSSVG</sequence>
<reference evidence="1" key="1">
    <citation type="journal article" date="2023" name="G3 (Bethesda)">
        <title>A reference genome for the long-term kleptoplast-retaining sea slug Elysia crispata morphotype clarki.</title>
        <authorList>
            <person name="Eastman K.E."/>
            <person name="Pendleton A.L."/>
            <person name="Shaikh M.A."/>
            <person name="Suttiyut T."/>
            <person name="Ogas R."/>
            <person name="Tomko P."/>
            <person name="Gavelis G."/>
            <person name="Widhalm J.R."/>
            <person name="Wisecaver J.H."/>
        </authorList>
    </citation>
    <scope>NUCLEOTIDE SEQUENCE</scope>
    <source>
        <strain evidence="1">ECLA1</strain>
    </source>
</reference>
<accession>A0AAE0ZT04</accession>
<evidence type="ECO:0000313" key="2">
    <source>
        <dbReference type="Proteomes" id="UP001283361"/>
    </source>
</evidence>
<name>A0AAE0ZT04_9GAST</name>
<evidence type="ECO:0000313" key="1">
    <source>
        <dbReference type="EMBL" id="KAK3774486.1"/>
    </source>
</evidence>
<comment type="caution">
    <text evidence="1">The sequence shown here is derived from an EMBL/GenBank/DDBJ whole genome shotgun (WGS) entry which is preliminary data.</text>
</comment>